<evidence type="ECO:0000313" key="1">
    <source>
        <dbReference type="EMBL" id="AXN53502.1"/>
    </source>
</evidence>
<sequence length="89" mass="10071">MDGTAVAERVELSEEILEERLPCRVREGFVACPDEATWIITKTCCGATTFMCENHFHAVMHDQIAQMGCTRCEFISRPASSQVDTFRRV</sequence>
<dbReference type="EMBL" id="MH479913">
    <property type="protein sequence ID" value="AXN53502.1"/>
    <property type="molecule type" value="Genomic_DNA"/>
</dbReference>
<dbReference type="RefSeq" id="YP_009807637.1">
    <property type="nucleotide sequence ID" value="NC_048027.1"/>
</dbReference>
<dbReference type="Proteomes" id="UP000259952">
    <property type="component" value="Segment"/>
</dbReference>
<dbReference type="KEGG" id="vg:54998517"/>
<reference evidence="1 2" key="1">
    <citation type="submission" date="2018-06" db="EMBL/GenBank/DDBJ databases">
        <authorList>
            <person name="Searcy Z.E."/>
            <person name="Delesalle V.A."/>
            <person name="Garlena R.A."/>
            <person name="Russell D.A."/>
            <person name="Pope W.H."/>
            <person name="Jacobs-Sera D."/>
            <person name="Hatfull G.F."/>
        </authorList>
    </citation>
    <scope>NUCLEOTIDE SEQUENCE [LARGE SCALE GENOMIC DNA]</scope>
</reference>
<keyword evidence="2" id="KW-1185">Reference proteome</keyword>
<evidence type="ECO:0000313" key="2">
    <source>
        <dbReference type="Proteomes" id="UP000259952"/>
    </source>
</evidence>
<accession>A0A346FCN8</accession>
<gene>
    <name evidence="1" type="primary">85</name>
    <name evidence="1" type="ORF">SEA_FRYBERGER_85</name>
</gene>
<organism evidence="1 2">
    <name type="scientific">Gordonia phage Fryberger</name>
    <dbReference type="NCBI Taxonomy" id="2250392"/>
    <lineage>
        <taxon>Viruses</taxon>
        <taxon>Duplodnaviria</taxon>
        <taxon>Heunggongvirae</taxon>
        <taxon>Uroviricota</taxon>
        <taxon>Caudoviricetes</taxon>
        <taxon>Ronaldovirus</taxon>
        <taxon>Ronaldovirus fryberger</taxon>
    </lineage>
</organism>
<protein>
    <submittedName>
        <fullName evidence="1">Uncharacterized protein</fullName>
    </submittedName>
</protein>
<proteinExistence type="predicted"/>
<name>A0A346FCN8_9CAUD</name>
<dbReference type="GeneID" id="54998517"/>